<accession>A0AAJ0B2B8</accession>
<reference evidence="3" key="1">
    <citation type="submission" date="2023-06" db="EMBL/GenBank/DDBJ databases">
        <title>Genome-scale phylogeny and comparative genomics of the fungal order Sordariales.</title>
        <authorList>
            <consortium name="Lawrence Berkeley National Laboratory"/>
            <person name="Hensen N."/>
            <person name="Bonometti L."/>
            <person name="Westerberg I."/>
            <person name="Brannstrom I.O."/>
            <person name="Guillou S."/>
            <person name="Cros-Aarteil S."/>
            <person name="Calhoun S."/>
            <person name="Haridas S."/>
            <person name="Kuo A."/>
            <person name="Mondo S."/>
            <person name="Pangilinan J."/>
            <person name="Riley R."/>
            <person name="Labutti K."/>
            <person name="Andreopoulos B."/>
            <person name="Lipzen A."/>
            <person name="Chen C."/>
            <person name="Yanf M."/>
            <person name="Daum C."/>
            <person name="Ng V."/>
            <person name="Clum A."/>
            <person name="Steindorff A."/>
            <person name="Ohm R."/>
            <person name="Martin F."/>
            <person name="Silar P."/>
            <person name="Natvig D."/>
            <person name="Lalanne C."/>
            <person name="Gautier V."/>
            <person name="Ament-Velasquez S.L."/>
            <person name="Kruys A."/>
            <person name="Hutchinson M.I."/>
            <person name="Powell A.J."/>
            <person name="Barry K."/>
            <person name="Miller A.N."/>
            <person name="Grigoriev I.V."/>
            <person name="Debuchy R."/>
            <person name="Gladieux P."/>
            <person name="Thoren M.H."/>
            <person name="Johannesson H."/>
        </authorList>
    </citation>
    <scope>NUCLEOTIDE SEQUENCE</scope>
    <source>
        <strain evidence="3">PSN4</strain>
    </source>
</reference>
<organism evidence="3 4">
    <name type="scientific">Echria macrotheca</name>
    <dbReference type="NCBI Taxonomy" id="438768"/>
    <lineage>
        <taxon>Eukaryota</taxon>
        <taxon>Fungi</taxon>
        <taxon>Dikarya</taxon>
        <taxon>Ascomycota</taxon>
        <taxon>Pezizomycotina</taxon>
        <taxon>Sordariomycetes</taxon>
        <taxon>Sordariomycetidae</taxon>
        <taxon>Sordariales</taxon>
        <taxon>Schizotheciaceae</taxon>
        <taxon>Echria</taxon>
    </lineage>
</organism>
<keyword evidence="2" id="KW-0812">Transmembrane</keyword>
<evidence type="ECO:0000256" key="2">
    <source>
        <dbReference type="SAM" id="Phobius"/>
    </source>
</evidence>
<feature type="compositionally biased region" description="Low complexity" evidence="1">
    <location>
        <begin position="186"/>
        <end position="236"/>
    </location>
</feature>
<feature type="transmembrane region" description="Helical" evidence="2">
    <location>
        <begin position="239"/>
        <end position="262"/>
    </location>
</feature>
<comment type="caution">
    <text evidence="3">The sequence shown here is derived from an EMBL/GenBank/DDBJ whole genome shotgun (WGS) entry which is preliminary data.</text>
</comment>
<feature type="region of interest" description="Disordered" evidence="1">
    <location>
        <begin position="266"/>
        <end position="371"/>
    </location>
</feature>
<name>A0AAJ0B2B8_9PEZI</name>
<evidence type="ECO:0000313" key="3">
    <source>
        <dbReference type="EMBL" id="KAK1750331.1"/>
    </source>
</evidence>
<sequence>MSDPNIFISNGTCYSAPGKKLDPSFIPCGNDAFGHVTCCGAGDNCLVDNACWGVHDGGKPGVYGSSLTYQAGCTDPEYKDPSCPRKEFDQPWIALTLCDHSGGAWAPCSQIGNPTTLQPGAYCSCTDASKTTIAVKDTDPLTSLASLPRSTGESIQFFAGHFPTAPGGQQTTGQGSSPSTGGGSGASSAVTTGTATSGPGSGTGSNTASNTSSSPDKTGGLTSDPTTGSSSGLSTGTKVAIGVGVSVGVLILIAAIIALFILRRRGRGKPPKDDDGSFSTSKTSKGRLSGAIPSPKAPEVDGQPVSEADGKAARPWSMRSELEGSQVPLGNGKQRVANGNYHQDNNLSPVAELPGSNSWGKETRVSNGQRR</sequence>
<dbReference type="AlphaFoldDB" id="A0AAJ0B2B8"/>
<feature type="compositionally biased region" description="Low complexity" evidence="1">
    <location>
        <begin position="163"/>
        <end position="179"/>
    </location>
</feature>
<feature type="compositionally biased region" description="Polar residues" evidence="1">
    <location>
        <begin position="355"/>
        <end position="371"/>
    </location>
</feature>
<proteinExistence type="predicted"/>
<feature type="region of interest" description="Disordered" evidence="1">
    <location>
        <begin position="158"/>
        <end position="236"/>
    </location>
</feature>
<evidence type="ECO:0000256" key="1">
    <source>
        <dbReference type="SAM" id="MobiDB-lite"/>
    </source>
</evidence>
<dbReference type="EMBL" id="MU839847">
    <property type="protein sequence ID" value="KAK1750331.1"/>
    <property type="molecule type" value="Genomic_DNA"/>
</dbReference>
<protein>
    <submittedName>
        <fullName evidence="3">Uncharacterized protein</fullName>
    </submittedName>
</protein>
<evidence type="ECO:0000313" key="4">
    <source>
        <dbReference type="Proteomes" id="UP001239445"/>
    </source>
</evidence>
<dbReference type="Proteomes" id="UP001239445">
    <property type="component" value="Unassembled WGS sequence"/>
</dbReference>
<keyword evidence="2" id="KW-1133">Transmembrane helix</keyword>
<keyword evidence="4" id="KW-1185">Reference proteome</keyword>
<gene>
    <name evidence="3" type="ORF">QBC47DRAFT_393927</name>
</gene>
<keyword evidence="2" id="KW-0472">Membrane</keyword>